<sequence length="636" mass="72567">MATGESGKFVPKKGIKSSVVWNWYGFTATDVEQETPRCNICLKPITVKGSSTTNLFQHLKQRHPAEYEKCQSLRDEQNRSDQQTLAKKQLTVAESFEQGTAYDRKGARWRTITEAVTLHIAKDMVPIYTVEKTGFINLIKTLDPRYELPSRKYFSEVALPQLYNNTRKKVSRELEELSFYSATTDMWSSRTMQPYMSLTVHFIDNAWDLRSISLQTSYFPEDHTGELVAKGLRDALDCWNLSENRLCCMTTDSGTNMIKALRVNGWPNLQYRAIGVCKKIVAAFSYSWKKRRELGVAQSELGLPPHQLTTESPTRWGSRQKMIERFLEQEKAIARVLGSDVKSRHLVPSWQDIEVLESVNKAVKALQDFTVALSGEMYVSVSYIKPVIHLFKTSLLQPEDNDTELTKTIKRNILGYLVDKYSDPVKDELLDMASLMDPRFRTSYIDPDKVEHVKRRAVSELLSFPADKSTPQPGPVVQVDQEEARPQPDPKRKKTLATFFKKSVVPTSDQSEEAKIETELATYLLLPEADPDIDPLQWWKSNKSNFSRLSHLAKKYLSIPATSAPSERLFSVGGGVVTCSRACLKPEAVDRLIFLAKNSRQSCDLKHSWDFESKRVFIYLLFIPEMGVTFVLLLIK</sequence>
<dbReference type="InterPro" id="IPR052035">
    <property type="entry name" value="ZnF_BED_domain_contain"/>
</dbReference>
<dbReference type="GO" id="GO:0005634">
    <property type="term" value="C:nucleus"/>
    <property type="evidence" value="ECO:0007669"/>
    <property type="project" value="UniProtKB-SubCell"/>
</dbReference>
<dbReference type="PANTHER" id="PTHR46481:SF9">
    <property type="entry name" value="ZINC FINGER BED DOMAIN-CONTAINING PROTEIN 1-LIKE"/>
    <property type="match status" value="1"/>
</dbReference>
<keyword evidence="3 9" id="KW-0863">Zinc-finger</keyword>
<name>A0A8D0ACQ7_SANLU</name>
<reference evidence="13" key="1">
    <citation type="submission" date="2025-08" db="UniProtKB">
        <authorList>
            <consortium name="Ensembl"/>
        </authorList>
    </citation>
    <scope>IDENTIFICATION</scope>
</reference>
<dbReference type="SUPFAM" id="SSF53098">
    <property type="entry name" value="Ribonuclease H-like"/>
    <property type="match status" value="1"/>
</dbReference>
<dbReference type="InterPro" id="IPR036236">
    <property type="entry name" value="Znf_C2H2_sf"/>
</dbReference>
<dbReference type="PANTHER" id="PTHR46481">
    <property type="entry name" value="ZINC FINGER BED DOMAIN-CONTAINING PROTEIN 4"/>
    <property type="match status" value="1"/>
</dbReference>
<evidence type="ECO:0000256" key="3">
    <source>
        <dbReference type="ARBA" id="ARBA00022771"/>
    </source>
</evidence>
<evidence type="ECO:0000313" key="14">
    <source>
        <dbReference type="Proteomes" id="UP000694568"/>
    </source>
</evidence>
<dbReference type="SUPFAM" id="SSF57667">
    <property type="entry name" value="beta-beta-alpha zinc fingers"/>
    <property type="match status" value="1"/>
</dbReference>
<keyword evidence="11" id="KW-0472">Membrane</keyword>
<keyword evidence="11" id="KW-1133">Transmembrane helix</keyword>
<dbReference type="GO" id="GO:0008270">
    <property type="term" value="F:zinc ion binding"/>
    <property type="evidence" value="ECO:0007669"/>
    <property type="project" value="UniProtKB-KW"/>
</dbReference>
<evidence type="ECO:0000256" key="1">
    <source>
        <dbReference type="ARBA" id="ARBA00004123"/>
    </source>
</evidence>
<dbReference type="GO" id="GO:0046983">
    <property type="term" value="F:protein dimerization activity"/>
    <property type="evidence" value="ECO:0007669"/>
    <property type="project" value="InterPro"/>
</dbReference>
<keyword evidence="6" id="KW-0238">DNA-binding</keyword>
<dbReference type="SUPFAM" id="SSF140996">
    <property type="entry name" value="Hermes dimerisation domain"/>
    <property type="match status" value="1"/>
</dbReference>
<dbReference type="GO" id="GO:0003677">
    <property type="term" value="F:DNA binding"/>
    <property type="evidence" value="ECO:0007669"/>
    <property type="project" value="UniProtKB-KW"/>
</dbReference>
<feature type="region of interest" description="Disordered" evidence="10">
    <location>
        <begin position="465"/>
        <end position="493"/>
    </location>
</feature>
<accession>A0A8D0ACQ7</accession>
<evidence type="ECO:0000256" key="5">
    <source>
        <dbReference type="ARBA" id="ARBA00023015"/>
    </source>
</evidence>
<dbReference type="Proteomes" id="UP000694568">
    <property type="component" value="Unplaced"/>
</dbReference>
<evidence type="ECO:0000313" key="13">
    <source>
        <dbReference type="Ensembl" id="ENSSLUP00000053179.1"/>
    </source>
</evidence>
<keyword evidence="11" id="KW-0812">Transmembrane</keyword>
<evidence type="ECO:0000256" key="11">
    <source>
        <dbReference type="SAM" id="Phobius"/>
    </source>
</evidence>
<feature type="transmembrane region" description="Helical" evidence="11">
    <location>
        <begin position="616"/>
        <end position="635"/>
    </location>
</feature>
<dbReference type="Pfam" id="PF05699">
    <property type="entry name" value="Dimer_Tnp_hAT"/>
    <property type="match status" value="1"/>
</dbReference>
<evidence type="ECO:0000259" key="12">
    <source>
        <dbReference type="PROSITE" id="PS50808"/>
    </source>
</evidence>
<keyword evidence="14" id="KW-1185">Reference proteome</keyword>
<comment type="subcellular location">
    <subcellularLocation>
        <location evidence="1">Nucleus</location>
    </subcellularLocation>
</comment>
<evidence type="ECO:0000256" key="7">
    <source>
        <dbReference type="ARBA" id="ARBA00023163"/>
    </source>
</evidence>
<dbReference type="InterPro" id="IPR008906">
    <property type="entry name" value="HATC_C_dom"/>
</dbReference>
<evidence type="ECO:0000256" key="9">
    <source>
        <dbReference type="PROSITE-ProRule" id="PRU00027"/>
    </source>
</evidence>
<keyword evidence="7" id="KW-0804">Transcription</keyword>
<evidence type="ECO:0000256" key="4">
    <source>
        <dbReference type="ARBA" id="ARBA00022833"/>
    </source>
</evidence>
<dbReference type="Pfam" id="PF02892">
    <property type="entry name" value="zf-BED"/>
    <property type="match status" value="1"/>
</dbReference>
<protein>
    <recommendedName>
        <fullName evidence="12">BED-type domain-containing protein</fullName>
    </recommendedName>
</protein>
<evidence type="ECO:0000256" key="2">
    <source>
        <dbReference type="ARBA" id="ARBA00022723"/>
    </source>
</evidence>
<evidence type="ECO:0000256" key="8">
    <source>
        <dbReference type="ARBA" id="ARBA00023242"/>
    </source>
</evidence>
<dbReference type="InterPro" id="IPR003656">
    <property type="entry name" value="Znf_BED"/>
</dbReference>
<dbReference type="SMART" id="SM00614">
    <property type="entry name" value="ZnF_BED"/>
    <property type="match status" value="1"/>
</dbReference>
<feature type="domain" description="BED-type" evidence="12">
    <location>
        <begin position="15"/>
        <end position="70"/>
    </location>
</feature>
<keyword evidence="5" id="KW-0805">Transcription regulation</keyword>
<evidence type="ECO:0000256" key="10">
    <source>
        <dbReference type="SAM" id="MobiDB-lite"/>
    </source>
</evidence>
<reference evidence="13" key="2">
    <citation type="submission" date="2025-09" db="UniProtKB">
        <authorList>
            <consortium name="Ensembl"/>
        </authorList>
    </citation>
    <scope>IDENTIFICATION</scope>
</reference>
<dbReference type="Ensembl" id="ENSSLUT00000054741.1">
    <property type="protein sequence ID" value="ENSSLUP00000053179.1"/>
    <property type="gene ID" value="ENSSLUG00000023081.1"/>
</dbReference>
<evidence type="ECO:0000256" key="6">
    <source>
        <dbReference type="ARBA" id="ARBA00023125"/>
    </source>
</evidence>
<keyword evidence="4" id="KW-0862">Zinc</keyword>
<keyword evidence="8" id="KW-0539">Nucleus</keyword>
<dbReference type="AlphaFoldDB" id="A0A8D0ACQ7"/>
<dbReference type="InterPro" id="IPR012337">
    <property type="entry name" value="RNaseH-like_sf"/>
</dbReference>
<organism evidence="13 14">
    <name type="scientific">Sander lucioperca</name>
    <name type="common">Pike-perch</name>
    <name type="synonym">Perca lucioperca</name>
    <dbReference type="NCBI Taxonomy" id="283035"/>
    <lineage>
        <taxon>Eukaryota</taxon>
        <taxon>Metazoa</taxon>
        <taxon>Chordata</taxon>
        <taxon>Craniata</taxon>
        <taxon>Vertebrata</taxon>
        <taxon>Euteleostomi</taxon>
        <taxon>Actinopterygii</taxon>
        <taxon>Neopterygii</taxon>
        <taxon>Teleostei</taxon>
        <taxon>Neoteleostei</taxon>
        <taxon>Acanthomorphata</taxon>
        <taxon>Eupercaria</taxon>
        <taxon>Perciformes</taxon>
        <taxon>Percoidei</taxon>
        <taxon>Percidae</taxon>
        <taxon>Luciopercinae</taxon>
        <taxon>Sander</taxon>
    </lineage>
</organism>
<keyword evidence="2" id="KW-0479">Metal-binding</keyword>
<dbReference type="PROSITE" id="PS50808">
    <property type="entry name" value="ZF_BED"/>
    <property type="match status" value="1"/>
</dbReference>
<dbReference type="GeneTree" id="ENSGT00940000161131"/>
<proteinExistence type="predicted"/>